<organism evidence="2 3">
    <name type="scientific">Trema orientale</name>
    <name type="common">Charcoal tree</name>
    <name type="synonym">Celtis orientalis</name>
    <dbReference type="NCBI Taxonomy" id="63057"/>
    <lineage>
        <taxon>Eukaryota</taxon>
        <taxon>Viridiplantae</taxon>
        <taxon>Streptophyta</taxon>
        <taxon>Embryophyta</taxon>
        <taxon>Tracheophyta</taxon>
        <taxon>Spermatophyta</taxon>
        <taxon>Magnoliopsida</taxon>
        <taxon>eudicotyledons</taxon>
        <taxon>Gunneridae</taxon>
        <taxon>Pentapetalae</taxon>
        <taxon>rosids</taxon>
        <taxon>fabids</taxon>
        <taxon>Rosales</taxon>
        <taxon>Cannabaceae</taxon>
        <taxon>Trema</taxon>
    </lineage>
</organism>
<comment type="subcellular location">
    <subcellularLocation>
        <location evidence="1">Cell envelope</location>
    </subcellularLocation>
</comment>
<dbReference type="STRING" id="63057.A0A2P5EAQ1"/>
<dbReference type="SUPFAM" id="SSF52058">
    <property type="entry name" value="L domain-like"/>
    <property type="match status" value="1"/>
</dbReference>
<dbReference type="Pfam" id="PF00560">
    <property type="entry name" value="LRR_1"/>
    <property type="match status" value="1"/>
</dbReference>
<dbReference type="Gene3D" id="3.80.10.10">
    <property type="entry name" value="Ribonuclease Inhibitor"/>
    <property type="match status" value="1"/>
</dbReference>
<dbReference type="AlphaFoldDB" id="A0A2P5EAQ1"/>
<dbReference type="PANTHER" id="PTHR48059">
    <property type="entry name" value="POLYGALACTURONASE INHIBITOR 1"/>
    <property type="match status" value="1"/>
</dbReference>
<dbReference type="InParanoid" id="A0A2P5EAQ1"/>
<dbReference type="OrthoDB" id="676979at2759"/>
<name>A0A2P5EAQ1_TREOI</name>
<protein>
    <submittedName>
        <fullName evidence="2">LRR domain containing protein</fullName>
    </submittedName>
</protein>
<evidence type="ECO:0000313" key="2">
    <source>
        <dbReference type="EMBL" id="PON82621.1"/>
    </source>
</evidence>
<accession>A0A2P5EAQ1</accession>
<evidence type="ECO:0000256" key="1">
    <source>
        <dbReference type="ARBA" id="ARBA00004196"/>
    </source>
</evidence>
<dbReference type="InterPro" id="IPR001611">
    <property type="entry name" value="Leu-rich_rpt"/>
</dbReference>
<evidence type="ECO:0000313" key="3">
    <source>
        <dbReference type="Proteomes" id="UP000237000"/>
    </source>
</evidence>
<comment type="caution">
    <text evidence="2">The sequence shown here is derived from an EMBL/GenBank/DDBJ whole genome shotgun (WGS) entry which is preliminary data.</text>
</comment>
<dbReference type="InterPro" id="IPR032675">
    <property type="entry name" value="LRR_dom_sf"/>
</dbReference>
<dbReference type="InterPro" id="IPR051848">
    <property type="entry name" value="PGIP"/>
</dbReference>
<reference evidence="3" key="1">
    <citation type="submission" date="2016-06" db="EMBL/GenBank/DDBJ databases">
        <title>Parallel loss of symbiosis genes in relatives of nitrogen-fixing non-legume Parasponia.</title>
        <authorList>
            <person name="Van Velzen R."/>
            <person name="Holmer R."/>
            <person name="Bu F."/>
            <person name="Rutten L."/>
            <person name="Van Zeijl A."/>
            <person name="Liu W."/>
            <person name="Santuari L."/>
            <person name="Cao Q."/>
            <person name="Sharma T."/>
            <person name="Shen D."/>
            <person name="Roswanjaya Y."/>
            <person name="Wardhani T."/>
            <person name="Kalhor M.S."/>
            <person name="Jansen J."/>
            <person name="Van den Hoogen J."/>
            <person name="Gungor B."/>
            <person name="Hartog M."/>
            <person name="Hontelez J."/>
            <person name="Verver J."/>
            <person name="Yang W.-C."/>
            <person name="Schijlen E."/>
            <person name="Repin R."/>
            <person name="Schilthuizen M."/>
            <person name="Schranz E."/>
            <person name="Heidstra R."/>
            <person name="Miyata K."/>
            <person name="Fedorova E."/>
            <person name="Kohlen W."/>
            <person name="Bisseling T."/>
            <person name="Smit S."/>
            <person name="Geurts R."/>
        </authorList>
    </citation>
    <scope>NUCLEOTIDE SEQUENCE [LARGE SCALE GENOMIC DNA]</scope>
    <source>
        <strain evidence="3">cv. RG33-2</strain>
    </source>
</reference>
<keyword evidence="3" id="KW-1185">Reference proteome</keyword>
<dbReference type="EMBL" id="JXTC01000190">
    <property type="protein sequence ID" value="PON82621.1"/>
    <property type="molecule type" value="Genomic_DNA"/>
</dbReference>
<dbReference type="Proteomes" id="UP000237000">
    <property type="component" value="Unassembled WGS sequence"/>
</dbReference>
<proteinExistence type="predicted"/>
<sequence length="92" mass="10371">MGINYFYVAIMVQPVVYFSRRVYALDKTGVIPEEITTLQYLTLLKIDQNFFSGPLPAFIGNLSRLRQLSIGINDFSGSIPTELGKLKDLNLL</sequence>
<gene>
    <name evidence="2" type="ORF">TorRG33x02_215500</name>
</gene>
<dbReference type="PANTHER" id="PTHR48059:SF30">
    <property type="entry name" value="OS06G0587000 PROTEIN"/>
    <property type="match status" value="1"/>
</dbReference>